<dbReference type="Proteomes" id="UP000054477">
    <property type="component" value="Unassembled WGS sequence"/>
</dbReference>
<evidence type="ECO:0000256" key="1">
    <source>
        <dbReference type="SAM" id="MobiDB-lite"/>
    </source>
</evidence>
<evidence type="ECO:0000313" key="2">
    <source>
        <dbReference type="EMBL" id="KIJ93929.1"/>
    </source>
</evidence>
<dbReference type="EMBL" id="KN838817">
    <property type="protein sequence ID" value="KIJ93929.1"/>
    <property type="molecule type" value="Genomic_DNA"/>
</dbReference>
<organism evidence="2 3">
    <name type="scientific">Laccaria amethystina LaAM-08-1</name>
    <dbReference type="NCBI Taxonomy" id="1095629"/>
    <lineage>
        <taxon>Eukaryota</taxon>
        <taxon>Fungi</taxon>
        <taxon>Dikarya</taxon>
        <taxon>Basidiomycota</taxon>
        <taxon>Agaricomycotina</taxon>
        <taxon>Agaricomycetes</taxon>
        <taxon>Agaricomycetidae</taxon>
        <taxon>Agaricales</taxon>
        <taxon>Agaricineae</taxon>
        <taxon>Hydnangiaceae</taxon>
        <taxon>Laccaria</taxon>
    </lineage>
</organism>
<accession>A0A0C9WJ20</accession>
<feature type="compositionally biased region" description="Polar residues" evidence="1">
    <location>
        <begin position="135"/>
        <end position="146"/>
    </location>
</feature>
<sequence length="340" mass="38322">MLFLLFQLFLLFLLFLLLRLQQIFLWKALLVLRVLHVPLEALCVMELWANNTILLMMKIFKCLHRKGNRILVYDALDGLWVAQGLYDMAVEINDSVLFDNSDGKATLHLLVSSFKPGISFSSIAPSCARSLQGGSLPSTSHSATPKSSVHSHSCSNSMSTSGGIQTGSIEPSDVDAATTQDVEDLGTSFTPYESTLLQLLNIPMNQFLCYLAVTNALNDMRKVKQWPEKPPSERQVTELFIRKSQWSNVWHPTFSRVSQHFPEMVKLLQGDADSKTAEELWGVEAKYTLKMLKEWMDRGGKPLKGKSRAVEEPVAERSLKGLEKDKEKKKKKKKSDKSDE</sequence>
<dbReference type="STRING" id="1095629.A0A0C9WJ20"/>
<gene>
    <name evidence="2" type="ORF">K443DRAFT_125432</name>
</gene>
<keyword evidence="3" id="KW-1185">Reference proteome</keyword>
<feature type="region of interest" description="Disordered" evidence="1">
    <location>
        <begin position="135"/>
        <end position="176"/>
    </location>
</feature>
<evidence type="ECO:0000313" key="3">
    <source>
        <dbReference type="Proteomes" id="UP000054477"/>
    </source>
</evidence>
<name>A0A0C9WJ20_9AGAR</name>
<feature type="compositionally biased region" description="Basic residues" evidence="1">
    <location>
        <begin position="327"/>
        <end position="340"/>
    </location>
</feature>
<protein>
    <submittedName>
        <fullName evidence="2">Uncharacterized protein</fullName>
    </submittedName>
</protein>
<reference evidence="2 3" key="1">
    <citation type="submission" date="2014-04" db="EMBL/GenBank/DDBJ databases">
        <authorList>
            <consortium name="DOE Joint Genome Institute"/>
            <person name="Kuo A."/>
            <person name="Kohler A."/>
            <person name="Nagy L.G."/>
            <person name="Floudas D."/>
            <person name="Copeland A."/>
            <person name="Barry K.W."/>
            <person name="Cichocki N."/>
            <person name="Veneault-Fourrey C."/>
            <person name="LaButti K."/>
            <person name="Lindquist E.A."/>
            <person name="Lipzen A."/>
            <person name="Lundell T."/>
            <person name="Morin E."/>
            <person name="Murat C."/>
            <person name="Sun H."/>
            <person name="Tunlid A."/>
            <person name="Henrissat B."/>
            <person name="Grigoriev I.V."/>
            <person name="Hibbett D.S."/>
            <person name="Martin F."/>
            <person name="Nordberg H.P."/>
            <person name="Cantor M.N."/>
            <person name="Hua S.X."/>
        </authorList>
    </citation>
    <scope>NUCLEOTIDE SEQUENCE [LARGE SCALE GENOMIC DNA]</scope>
    <source>
        <strain evidence="2 3">LaAM-08-1</strain>
    </source>
</reference>
<dbReference type="HOGENOM" id="CLU_816528_0_0_1"/>
<proteinExistence type="predicted"/>
<reference evidence="3" key="2">
    <citation type="submission" date="2015-01" db="EMBL/GenBank/DDBJ databases">
        <title>Evolutionary Origins and Diversification of the Mycorrhizal Mutualists.</title>
        <authorList>
            <consortium name="DOE Joint Genome Institute"/>
            <consortium name="Mycorrhizal Genomics Consortium"/>
            <person name="Kohler A."/>
            <person name="Kuo A."/>
            <person name="Nagy L.G."/>
            <person name="Floudas D."/>
            <person name="Copeland A."/>
            <person name="Barry K.W."/>
            <person name="Cichocki N."/>
            <person name="Veneault-Fourrey C."/>
            <person name="LaButti K."/>
            <person name="Lindquist E.A."/>
            <person name="Lipzen A."/>
            <person name="Lundell T."/>
            <person name="Morin E."/>
            <person name="Murat C."/>
            <person name="Riley R."/>
            <person name="Ohm R."/>
            <person name="Sun H."/>
            <person name="Tunlid A."/>
            <person name="Henrissat B."/>
            <person name="Grigoriev I.V."/>
            <person name="Hibbett D.S."/>
            <person name="Martin F."/>
        </authorList>
    </citation>
    <scope>NUCLEOTIDE SEQUENCE [LARGE SCALE GENOMIC DNA]</scope>
    <source>
        <strain evidence="3">LaAM-08-1</strain>
    </source>
</reference>
<dbReference type="OrthoDB" id="3049892at2759"/>
<feature type="compositionally biased region" description="Basic and acidic residues" evidence="1">
    <location>
        <begin position="308"/>
        <end position="326"/>
    </location>
</feature>
<feature type="region of interest" description="Disordered" evidence="1">
    <location>
        <begin position="298"/>
        <end position="340"/>
    </location>
</feature>
<feature type="compositionally biased region" description="Low complexity" evidence="1">
    <location>
        <begin position="147"/>
        <end position="161"/>
    </location>
</feature>
<dbReference type="AlphaFoldDB" id="A0A0C9WJ20"/>